<reference evidence="4 5" key="1">
    <citation type="journal article" date="2016" name="Nat. Commun.">
        <title>Extremotolerant tardigrade genome and improved radiotolerance of human cultured cells by tardigrade-unique protein.</title>
        <authorList>
            <person name="Hashimoto T."/>
            <person name="Horikawa D.D."/>
            <person name="Saito Y."/>
            <person name="Kuwahara H."/>
            <person name="Kozuka-Hata H."/>
            <person name="Shin-I T."/>
            <person name="Minakuchi Y."/>
            <person name="Ohishi K."/>
            <person name="Motoyama A."/>
            <person name="Aizu T."/>
            <person name="Enomoto A."/>
            <person name="Kondo K."/>
            <person name="Tanaka S."/>
            <person name="Hara Y."/>
            <person name="Koshikawa S."/>
            <person name="Sagara H."/>
            <person name="Miura T."/>
            <person name="Yokobori S."/>
            <person name="Miyagawa K."/>
            <person name="Suzuki Y."/>
            <person name="Kubo T."/>
            <person name="Oyama M."/>
            <person name="Kohara Y."/>
            <person name="Fujiyama A."/>
            <person name="Arakawa K."/>
            <person name="Katayama T."/>
            <person name="Toyoda A."/>
            <person name="Kunieda T."/>
        </authorList>
    </citation>
    <scope>NUCLEOTIDE SEQUENCE [LARGE SCALE GENOMIC DNA]</scope>
    <source>
        <strain evidence="4 5">YOKOZUNA-1</strain>
    </source>
</reference>
<dbReference type="EMBL" id="BDGG01000003">
    <property type="protein sequence ID" value="GAU96170.1"/>
    <property type="molecule type" value="Genomic_DNA"/>
</dbReference>
<dbReference type="Pfam" id="PF12738">
    <property type="entry name" value="PTCB-BRCT"/>
    <property type="match status" value="1"/>
</dbReference>
<feature type="compositionally biased region" description="Basic and acidic residues" evidence="2">
    <location>
        <begin position="347"/>
        <end position="357"/>
    </location>
</feature>
<dbReference type="InterPro" id="IPR036420">
    <property type="entry name" value="BRCT_dom_sf"/>
</dbReference>
<dbReference type="Gene3D" id="3.40.50.10190">
    <property type="entry name" value="BRCT domain"/>
    <property type="match status" value="5"/>
</dbReference>
<evidence type="ECO:0000313" key="5">
    <source>
        <dbReference type="Proteomes" id="UP000186922"/>
    </source>
</evidence>
<dbReference type="PROSITE" id="PS50172">
    <property type="entry name" value="BRCT"/>
    <property type="match status" value="2"/>
</dbReference>
<feature type="compositionally biased region" description="Basic and acidic residues" evidence="2">
    <location>
        <begin position="415"/>
        <end position="425"/>
    </location>
</feature>
<comment type="caution">
    <text evidence="4">The sequence shown here is derived from an EMBL/GenBank/DDBJ whole genome shotgun (WGS) entry which is preliminary data.</text>
</comment>
<dbReference type="GO" id="GO:0006270">
    <property type="term" value="P:DNA replication initiation"/>
    <property type="evidence" value="ECO:0007669"/>
    <property type="project" value="TreeGrafter"/>
</dbReference>
<gene>
    <name evidence="4" type="primary">RvY_07655-1</name>
    <name evidence="4" type="synonym">RvY_07655.1</name>
    <name evidence="4" type="ORF">RvY_07655</name>
</gene>
<evidence type="ECO:0000256" key="2">
    <source>
        <dbReference type="SAM" id="MobiDB-lite"/>
    </source>
</evidence>
<keyword evidence="4" id="KW-0413">Isomerase</keyword>
<feature type="region of interest" description="Disordered" evidence="2">
    <location>
        <begin position="561"/>
        <end position="580"/>
    </location>
</feature>
<dbReference type="FunFam" id="3.40.50.10190:FF:000018">
    <property type="entry name" value="DNA topoisomerase 2-binding protein 1"/>
    <property type="match status" value="1"/>
</dbReference>
<keyword evidence="5" id="KW-1185">Reference proteome</keyword>
<dbReference type="CDD" id="cd17738">
    <property type="entry name" value="BRCT_TopBP1_rpt7"/>
    <property type="match status" value="1"/>
</dbReference>
<dbReference type="OrthoDB" id="273147at2759"/>
<dbReference type="GO" id="GO:0016853">
    <property type="term" value="F:isomerase activity"/>
    <property type="evidence" value="ECO:0007669"/>
    <property type="project" value="UniProtKB-KW"/>
</dbReference>
<dbReference type="STRING" id="947166.A0A1D1V5K7"/>
<feature type="region of interest" description="Disordered" evidence="2">
    <location>
        <begin position="806"/>
        <end position="829"/>
    </location>
</feature>
<dbReference type="SUPFAM" id="SSF52113">
    <property type="entry name" value="BRCT domain"/>
    <property type="match status" value="3"/>
</dbReference>
<dbReference type="GO" id="GO:0033314">
    <property type="term" value="P:mitotic DNA replication checkpoint signaling"/>
    <property type="evidence" value="ECO:0007669"/>
    <property type="project" value="TreeGrafter"/>
</dbReference>
<evidence type="ECO:0000259" key="3">
    <source>
        <dbReference type="PROSITE" id="PS50172"/>
    </source>
</evidence>
<dbReference type="Proteomes" id="UP000186922">
    <property type="component" value="Unassembled WGS sequence"/>
</dbReference>
<feature type="domain" description="BRCT" evidence="3">
    <location>
        <begin position="210"/>
        <end position="295"/>
    </location>
</feature>
<evidence type="ECO:0000313" key="4">
    <source>
        <dbReference type="EMBL" id="GAU96170.1"/>
    </source>
</evidence>
<evidence type="ECO:0000256" key="1">
    <source>
        <dbReference type="ARBA" id="ARBA00022737"/>
    </source>
</evidence>
<proteinExistence type="predicted"/>
<feature type="domain" description="BRCT" evidence="3">
    <location>
        <begin position="113"/>
        <end position="186"/>
    </location>
</feature>
<dbReference type="AlphaFoldDB" id="A0A1D1V5K7"/>
<accession>A0A1D1V5K7</accession>
<feature type="compositionally biased region" description="Low complexity" evidence="2">
    <location>
        <begin position="437"/>
        <end position="446"/>
    </location>
</feature>
<protein>
    <submittedName>
        <fullName evidence="4">DNA topoisomerase 2-binding protein/BRCT</fullName>
    </submittedName>
</protein>
<dbReference type="GO" id="GO:0007095">
    <property type="term" value="P:mitotic G2 DNA damage checkpoint signaling"/>
    <property type="evidence" value="ECO:0007669"/>
    <property type="project" value="TreeGrafter"/>
</dbReference>
<feature type="compositionally biased region" description="Low complexity" evidence="2">
    <location>
        <begin position="474"/>
        <end position="491"/>
    </location>
</feature>
<feature type="region of interest" description="Disordered" evidence="2">
    <location>
        <begin position="517"/>
        <end position="538"/>
    </location>
</feature>
<dbReference type="SMART" id="SM00292">
    <property type="entry name" value="BRCT"/>
    <property type="match status" value="3"/>
</dbReference>
<feature type="region of interest" description="Disordered" evidence="2">
    <location>
        <begin position="347"/>
        <end position="503"/>
    </location>
</feature>
<dbReference type="PANTHER" id="PTHR13561">
    <property type="entry name" value="DNA REPLICATION REGULATOR DPB11-RELATED"/>
    <property type="match status" value="1"/>
</dbReference>
<dbReference type="InterPro" id="IPR001357">
    <property type="entry name" value="BRCT_dom"/>
</dbReference>
<feature type="compositionally biased region" description="Polar residues" evidence="2">
    <location>
        <begin position="813"/>
        <end position="826"/>
    </location>
</feature>
<name>A0A1D1V5K7_RAMVA</name>
<sequence length="849" mass="93966">MDDRSTYPLRIYFVNQTTTSTCASLLKAFSHVVQTGSNLLKPHWIHEDDLRDSIATDTGRNTSRLFICENFSGPAFAGLRQLNLRIWRADCLLSEAETVVERWLNARVPTIPLLSTFMDGMVVCCSGVPSSSEIRIYERVLLMGANYSTVLRSTVTHLVTDRVGTPEYFAAVKHGMKVMSADWIKELWEQSLLGHTAERDQIIDLLTSQHELPPLKGLKIYVDPSLTAKSVFNRLVKNCGGENCLDYSAADITHFVTEKSSASPTAPAKVVRVLPQWLIDSSKNKRCEDWKTYEIPTSSSPMKQSSSRARFMRAKRASIASFSAMSQCATSTPMKFGSIEAQNDKLDTISPIKELRRSPRKSKQLQTPEKLGTVPAAMSAGFVFSPKPTGRTKRSASPTFSRSKRVTTTVSSIPVDHDENARDGLVDLSPTRSFPASSEFSNTVSSESHKPTPSSFYKRMVSTDSTCDVLLGGSQPNSEPSSSQSQPSSQPATVVPASPIKSSRNLARRVLHLGSVTKSAARPSNLAKSPSKLSTEDFLRPNKASFGGAYHRLSMDTNSSSQLSWDHGITSDKKEVSSSSTVPDLRVVPKTRVFMISRMADDFDKDTLIRIQSAVTTMGADYLPSARFDQACTHVICLKPYHTEKFLACCASGRKVLHVNYVFDSLEAGRFLEEDGYEWGNKAAGAFLKDLTDSQLRWATTARWWRSHVTAPELKAFHGWKVIVAPNVTKKESYGAVLQAGGGLVLDNKPDIAQQATHLFHAYAPEEYHQLQILRDTLQLKSDLALITGHELELWLQEKVHGELPNKRRGSLGCSSTQVPRGSQTAEKTRKPAFSNWTLTAVKPLTRKF</sequence>
<keyword evidence="1" id="KW-0677">Repeat</keyword>
<organism evidence="4 5">
    <name type="scientific">Ramazzottius varieornatus</name>
    <name type="common">Water bear</name>
    <name type="synonym">Tardigrade</name>
    <dbReference type="NCBI Taxonomy" id="947166"/>
    <lineage>
        <taxon>Eukaryota</taxon>
        <taxon>Metazoa</taxon>
        <taxon>Ecdysozoa</taxon>
        <taxon>Tardigrada</taxon>
        <taxon>Eutardigrada</taxon>
        <taxon>Parachela</taxon>
        <taxon>Hypsibioidea</taxon>
        <taxon>Ramazzottiidae</taxon>
        <taxon>Ramazzottius</taxon>
    </lineage>
</organism>
<dbReference type="PANTHER" id="PTHR13561:SF20">
    <property type="entry name" value="DNA TOPOISOMERASE 2-BINDING PROTEIN 1"/>
    <property type="match status" value="1"/>
</dbReference>